<evidence type="ECO:0000256" key="1">
    <source>
        <dbReference type="SAM" id="MobiDB-lite"/>
    </source>
</evidence>
<reference evidence="3" key="2">
    <citation type="journal article" date="2015" name="Data Brief">
        <title>Shoot transcriptome of the giant reed, Arundo donax.</title>
        <authorList>
            <person name="Barrero R.A."/>
            <person name="Guerrero F.D."/>
            <person name="Moolhuijzen P."/>
            <person name="Goolsby J.A."/>
            <person name="Tidwell J."/>
            <person name="Bellgard S.E."/>
            <person name="Bellgard M.I."/>
        </authorList>
    </citation>
    <scope>NUCLEOTIDE SEQUENCE</scope>
    <source>
        <tissue evidence="3">Shoot tissue taken approximately 20 cm above the soil surface</tissue>
    </source>
</reference>
<feature type="signal peptide" evidence="2">
    <location>
        <begin position="1"/>
        <end position="21"/>
    </location>
</feature>
<feature type="chain" id="PRO_5002046363" evidence="2">
    <location>
        <begin position="22"/>
        <end position="82"/>
    </location>
</feature>
<proteinExistence type="predicted"/>
<protein>
    <submittedName>
        <fullName evidence="3">PtrTrxm4</fullName>
    </submittedName>
</protein>
<feature type="region of interest" description="Disordered" evidence="1">
    <location>
        <begin position="43"/>
        <end position="82"/>
    </location>
</feature>
<keyword evidence="2" id="KW-0732">Signal</keyword>
<sequence length="82" mass="8906">MVGMLLMPYVVATSWFTSVLSFRHRSLPVYAFARSTMIGCIRRQGPHHGAQNSTSTGDSQPRTSSSQVDSATSGTVNRMNKG</sequence>
<organism evidence="3">
    <name type="scientific">Arundo donax</name>
    <name type="common">Giant reed</name>
    <name type="synonym">Donax arundinaceus</name>
    <dbReference type="NCBI Taxonomy" id="35708"/>
    <lineage>
        <taxon>Eukaryota</taxon>
        <taxon>Viridiplantae</taxon>
        <taxon>Streptophyta</taxon>
        <taxon>Embryophyta</taxon>
        <taxon>Tracheophyta</taxon>
        <taxon>Spermatophyta</taxon>
        <taxon>Magnoliopsida</taxon>
        <taxon>Liliopsida</taxon>
        <taxon>Poales</taxon>
        <taxon>Poaceae</taxon>
        <taxon>PACMAD clade</taxon>
        <taxon>Arundinoideae</taxon>
        <taxon>Arundineae</taxon>
        <taxon>Arundo</taxon>
    </lineage>
</organism>
<name>A0A0A9DBA5_ARUDO</name>
<feature type="compositionally biased region" description="Polar residues" evidence="1">
    <location>
        <begin position="50"/>
        <end position="82"/>
    </location>
</feature>
<reference evidence="3" key="1">
    <citation type="submission" date="2014-09" db="EMBL/GenBank/DDBJ databases">
        <authorList>
            <person name="Magalhaes I.L.F."/>
            <person name="Oliveira U."/>
            <person name="Santos F.R."/>
            <person name="Vidigal T.H.D.A."/>
            <person name="Brescovit A.D."/>
            <person name="Santos A.J."/>
        </authorList>
    </citation>
    <scope>NUCLEOTIDE SEQUENCE</scope>
    <source>
        <tissue evidence="3">Shoot tissue taken approximately 20 cm above the soil surface</tissue>
    </source>
</reference>
<dbReference type="AlphaFoldDB" id="A0A0A9DBA5"/>
<evidence type="ECO:0000313" key="3">
    <source>
        <dbReference type="EMBL" id="JAD85071.1"/>
    </source>
</evidence>
<evidence type="ECO:0000256" key="2">
    <source>
        <dbReference type="SAM" id="SignalP"/>
    </source>
</evidence>
<dbReference type="EMBL" id="GBRH01212824">
    <property type="protein sequence ID" value="JAD85071.1"/>
    <property type="molecule type" value="Transcribed_RNA"/>
</dbReference>
<accession>A0A0A9DBA5</accession>